<evidence type="ECO:0000313" key="3">
    <source>
        <dbReference type="Proteomes" id="UP000274429"/>
    </source>
</evidence>
<feature type="compositionally biased region" description="Acidic residues" evidence="1">
    <location>
        <begin position="200"/>
        <end position="210"/>
    </location>
</feature>
<proteinExistence type="predicted"/>
<protein>
    <submittedName>
        <fullName evidence="4">ELM2 domain-containing protein</fullName>
    </submittedName>
</protein>
<reference evidence="2 3" key="2">
    <citation type="submission" date="2018-11" db="EMBL/GenBank/DDBJ databases">
        <authorList>
            <consortium name="Pathogen Informatics"/>
        </authorList>
    </citation>
    <scope>NUCLEOTIDE SEQUENCE [LARGE SCALE GENOMIC DNA]</scope>
</reference>
<evidence type="ECO:0000313" key="4">
    <source>
        <dbReference type="WBParaSite" id="TTAC_0000125501-mRNA-1"/>
    </source>
</evidence>
<keyword evidence="3" id="KW-1185">Reference proteome</keyword>
<evidence type="ECO:0000256" key="1">
    <source>
        <dbReference type="SAM" id="MobiDB-lite"/>
    </source>
</evidence>
<reference evidence="4" key="1">
    <citation type="submission" date="2017-02" db="UniProtKB">
        <authorList>
            <consortium name="WormBaseParasite"/>
        </authorList>
    </citation>
    <scope>IDENTIFICATION</scope>
</reference>
<dbReference type="WBParaSite" id="TTAC_0000125501-mRNA-1">
    <property type="protein sequence ID" value="TTAC_0000125501-mRNA-1"/>
    <property type="gene ID" value="TTAC_0000125501"/>
</dbReference>
<dbReference type="OrthoDB" id="6274885at2759"/>
<evidence type="ECO:0000313" key="2">
    <source>
        <dbReference type="EMBL" id="VDM17704.1"/>
    </source>
</evidence>
<dbReference type="EMBL" id="UYWX01000237">
    <property type="protein sequence ID" value="VDM17704.1"/>
    <property type="molecule type" value="Genomic_DNA"/>
</dbReference>
<gene>
    <name evidence="2" type="ORF">TTAC_LOCUS1256</name>
</gene>
<accession>A0A0R3WKL1</accession>
<feature type="region of interest" description="Disordered" evidence="1">
    <location>
        <begin position="193"/>
        <end position="259"/>
    </location>
</feature>
<dbReference type="STRING" id="6205.A0A0R3WKL1"/>
<organism evidence="4">
    <name type="scientific">Hydatigena taeniaeformis</name>
    <name type="common">Feline tapeworm</name>
    <name type="synonym">Taenia taeniaeformis</name>
    <dbReference type="NCBI Taxonomy" id="6205"/>
    <lineage>
        <taxon>Eukaryota</taxon>
        <taxon>Metazoa</taxon>
        <taxon>Spiralia</taxon>
        <taxon>Lophotrochozoa</taxon>
        <taxon>Platyhelminthes</taxon>
        <taxon>Cestoda</taxon>
        <taxon>Eucestoda</taxon>
        <taxon>Cyclophyllidea</taxon>
        <taxon>Taeniidae</taxon>
        <taxon>Hydatigera</taxon>
    </lineage>
</organism>
<name>A0A0R3WKL1_HYDTA</name>
<sequence length="259" mass="29691">MSEVGDALEDDLPQQVALNTVTPPHTDAGLHFEEDCDFNTTFPTSKRKRRRRKLKNFKAGFEDECSVKKSEPFVAIHQPFHRIVFDEDGNASDVVLRPQHEYQINRKHQKRLATSSYKWSSCVERNADIIGVVSTESKTYTLPSDFTCAVEKPEAKNLEVRIHHFSNDYEAVVNYWYTTLEWLDRAAMGDIDHETSEGKSEEEELGDEESYSNQVKHNELSEETLEDDVKVNDPSTGNDMKNNALENREDAEDNGTIMK</sequence>
<dbReference type="Proteomes" id="UP000274429">
    <property type="component" value="Unassembled WGS sequence"/>
</dbReference>
<dbReference type="AlphaFoldDB" id="A0A0R3WKL1"/>
<feature type="compositionally biased region" description="Polar residues" evidence="1">
    <location>
        <begin position="233"/>
        <end position="245"/>
    </location>
</feature>